<evidence type="ECO:0008006" key="4">
    <source>
        <dbReference type="Google" id="ProtNLM"/>
    </source>
</evidence>
<evidence type="ECO:0000313" key="3">
    <source>
        <dbReference type="Proteomes" id="UP000321490"/>
    </source>
</evidence>
<feature type="transmembrane region" description="Helical" evidence="1">
    <location>
        <begin position="280"/>
        <end position="302"/>
    </location>
</feature>
<feature type="transmembrane region" description="Helical" evidence="1">
    <location>
        <begin position="154"/>
        <end position="179"/>
    </location>
</feature>
<dbReference type="AlphaFoldDB" id="A0A562IL19"/>
<protein>
    <recommendedName>
        <fullName evidence="4">FtsX-like permease family protein</fullName>
    </recommendedName>
</protein>
<proteinExistence type="predicted"/>
<dbReference type="EMBL" id="VLKF01000001">
    <property type="protein sequence ID" value="TWH71711.1"/>
    <property type="molecule type" value="Genomic_DNA"/>
</dbReference>
<dbReference type="Proteomes" id="UP000321490">
    <property type="component" value="Unassembled WGS sequence"/>
</dbReference>
<keyword evidence="3" id="KW-1185">Reference proteome</keyword>
<feature type="transmembrane region" description="Helical" evidence="1">
    <location>
        <begin position="109"/>
        <end position="134"/>
    </location>
</feature>
<gene>
    <name evidence="2" type="ORF">JD78_00209</name>
</gene>
<evidence type="ECO:0000256" key="1">
    <source>
        <dbReference type="SAM" id="Phobius"/>
    </source>
</evidence>
<feature type="transmembrane region" description="Helical" evidence="1">
    <location>
        <begin position="227"/>
        <end position="259"/>
    </location>
</feature>
<evidence type="ECO:0000313" key="2">
    <source>
        <dbReference type="EMBL" id="TWH71711.1"/>
    </source>
</evidence>
<keyword evidence="1" id="KW-0812">Transmembrane</keyword>
<dbReference type="RefSeq" id="WP_208103941.1">
    <property type="nucleotide sequence ID" value="NZ_JABGDC010000013.1"/>
</dbReference>
<sequence length="440" mass="45038">MIAALRLWAGLARRQGGDRLTTGLAVLAFTAVTWALLTTLGGVHAFVERARAEAEGFDELIYVVLSLTAAALILVPLVTLGGAAARLAVARRNARMAALRLAGATTGQVSAMAVAEALTQAVAGALLGAVLHGATLPLVALLPFQGRTFDVAELWVGGWAAIALPAVPLVALVSALAALRRVAISPLGVARRLPPKRLSWTRLVPLVAVGGVFAAAAGGMFQVELVFLLAILLVTLAGAMWVFTLVGPWLVSVIGRVAVRRAHSVPTLLAARRLVDDPKAAWRSVGGVALIAFVAGVLSVSPAMSATAEEADRYLGIDIATGTAVTLVIAALLAAVSTGVTQAGRALDSATEYRALHLAGTEVGTLHAARMRETALPLVVCVGGASVTSLLMITPYLDSLAQEPIGLVLFAGSVVVGCALVLAGTAASRRMVDRAARSLA</sequence>
<keyword evidence="1" id="KW-1133">Transmembrane helix</keyword>
<accession>A0A562IL19</accession>
<feature type="transmembrane region" description="Helical" evidence="1">
    <location>
        <begin position="200"/>
        <end position="221"/>
    </location>
</feature>
<feature type="transmembrane region" description="Helical" evidence="1">
    <location>
        <begin position="60"/>
        <end position="89"/>
    </location>
</feature>
<comment type="caution">
    <text evidence="2">The sequence shown here is derived from an EMBL/GenBank/DDBJ whole genome shotgun (WGS) entry which is preliminary data.</text>
</comment>
<organism evidence="2 3">
    <name type="scientific">Modestobacter roseus</name>
    <dbReference type="NCBI Taxonomy" id="1181884"/>
    <lineage>
        <taxon>Bacteria</taxon>
        <taxon>Bacillati</taxon>
        <taxon>Actinomycetota</taxon>
        <taxon>Actinomycetes</taxon>
        <taxon>Geodermatophilales</taxon>
        <taxon>Geodermatophilaceae</taxon>
        <taxon>Modestobacter</taxon>
    </lineage>
</organism>
<reference evidence="2 3" key="1">
    <citation type="submission" date="2019-07" db="EMBL/GenBank/DDBJ databases">
        <title>R&amp;d 2014.</title>
        <authorList>
            <person name="Klenk H.-P."/>
        </authorList>
    </citation>
    <scope>NUCLEOTIDE SEQUENCE [LARGE SCALE GENOMIC DNA]</scope>
    <source>
        <strain evidence="2 3">DSM 45764</strain>
    </source>
</reference>
<feature type="transmembrane region" description="Helical" evidence="1">
    <location>
        <begin position="314"/>
        <end position="336"/>
    </location>
</feature>
<name>A0A562IL19_9ACTN</name>
<keyword evidence="1" id="KW-0472">Membrane</keyword>
<feature type="transmembrane region" description="Helical" evidence="1">
    <location>
        <begin position="20"/>
        <end position="40"/>
    </location>
</feature>
<feature type="transmembrane region" description="Helical" evidence="1">
    <location>
        <begin position="375"/>
        <end position="393"/>
    </location>
</feature>
<feature type="transmembrane region" description="Helical" evidence="1">
    <location>
        <begin position="405"/>
        <end position="427"/>
    </location>
</feature>